<reference evidence="10" key="1">
    <citation type="journal article" date="2021" name="Cell">
        <title>Tracing the genetic footprints of vertebrate landing in non-teleost ray-finned fishes.</title>
        <authorList>
            <person name="Bi X."/>
            <person name="Wang K."/>
            <person name="Yang L."/>
            <person name="Pan H."/>
            <person name="Jiang H."/>
            <person name="Wei Q."/>
            <person name="Fang M."/>
            <person name="Yu H."/>
            <person name="Zhu C."/>
            <person name="Cai Y."/>
            <person name="He Y."/>
            <person name="Gan X."/>
            <person name="Zeng H."/>
            <person name="Yu D."/>
            <person name="Zhu Y."/>
            <person name="Jiang H."/>
            <person name="Qiu Q."/>
            <person name="Yang H."/>
            <person name="Zhang Y.E."/>
            <person name="Wang W."/>
            <person name="Zhu M."/>
            <person name="He S."/>
            <person name="Zhang G."/>
        </authorList>
    </citation>
    <scope>NUCLEOTIDE SEQUENCE</scope>
    <source>
        <strain evidence="10">Pddl_001</strain>
    </source>
</reference>
<feature type="domain" description="BHLH" evidence="9">
    <location>
        <begin position="63"/>
        <end position="115"/>
    </location>
</feature>
<feature type="non-terminal residue" evidence="10">
    <location>
        <position position="1"/>
    </location>
</feature>
<dbReference type="SUPFAM" id="SSF47459">
    <property type="entry name" value="HLH, helix-loop-helix DNA-binding domain"/>
    <property type="match status" value="1"/>
</dbReference>
<evidence type="ECO:0000259" key="9">
    <source>
        <dbReference type="PROSITE" id="PS50888"/>
    </source>
</evidence>
<dbReference type="EMBL" id="JAAWVQ010063423">
    <property type="protein sequence ID" value="MBN3276874.1"/>
    <property type="molecule type" value="Genomic_DNA"/>
</dbReference>
<feature type="non-terminal residue" evidence="10">
    <location>
        <position position="235"/>
    </location>
</feature>
<protein>
    <recommendedName>
        <fullName evidence="7">Heart- and neural crest derivatives-expressed protein 1</fullName>
    </recommendedName>
</protein>
<dbReference type="InterPro" id="IPR050283">
    <property type="entry name" value="E-box_TF_Regulators"/>
</dbReference>
<dbReference type="Pfam" id="PF00010">
    <property type="entry name" value="HLH"/>
    <property type="match status" value="1"/>
</dbReference>
<dbReference type="PANTHER" id="PTHR23349:SF3">
    <property type="entry name" value="HEART- AND NEURAL CREST DERIVATIVES-EXPRESSED PROTEIN 1"/>
    <property type="match status" value="1"/>
</dbReference>
<organism evidence="10 11">
    <name type="scientific">Polyodon spathula</name>
    <name type="common">North American paddlefish</name>
    <name type="synonym">Squalus spathula</name>
    <dbReference type="NCBI Taxonomy" id="7913"/>
    <lineage>
        <taxon>Eukaryota</taxon>
        <taxon>Metazoa</taxon>
        <taxon>Chordata</taxon>
        <taxon>Craniata</taxon>
        <taxon>Vertebrata</taxon>
        <taxon>Euteleostomi</taxon>
        <taxon>Actinopterygii</taxon>
        <taxon>Chondrostei</taxon>
        <taxon>Acipenseriformes</taxon>
        <taxon>Polyodontidae</taxon>
        <taxon>Polyodon</taxon>
    </lineage>
</organism>
<dbReference type="Proteomes" id="UP001166093">
    <property type="component" value="Unassembled WGS sequence"/>
</dbReference>
<evidence type="ECO:0000256" key="7">
    <source>
        <dbReference type="ARBA" id="ARBA00040824"/>
    </source>
</evidence>
<keyword evidence="11" id="KW-1185">Reference proteome</keyword>
<dbReference type="SMART" id="SM00353">
    <property type="entry name" value="HLH"/>
    <property type="match status" value="1"/>
</dbReference>
<dbReference type="PANTHER" id="PTHR23349">
    <property type="entry name" value="BASIC HELIX-LOOP-HELIX TRANSCRIPTION FACTOR, TWIST"/>
    <property type="match status" value="1"/>
</dbReference>
<feature type="region of interest" description="Disordered" evidence="8">
    <location>
        <begin position="142"/>
        <end position="235"/>
    </location>
</feature>
<dbReference type="Gene3D" id="4.10.280.10">
    <property type="entry name" value="Helix-loop-helix DNA-binding domain"/>
    <property type="match status" value="1"/>
</dbReference>
<keyword evidence="5" id="KW-0804">Transcription</keyword>
<keyword evidence="4" id="KW-0238">DNA-binding</keyword>
<dbReference type="PROSITE" id="PS50888">
    <property type="entry name" value="BHLH"/>
    <property type="match status" value="1"/>
</dbReference>
<accession>A0ABS2XSJ1</accession>
<dbReference type="InterPro" id="IPR036638">
    <property type="entry name" value="HLH_DNA-bd_sf"/>
</dbReference>
<feature type="compositionally biased region" description="Basic residues" evidence="8">
    <location>
        <begin position="61"/>
        <end position="73"/>
    </location>
</feature>
<dbReference type="InterPro" id="IPR011598">
    <property type="entry name" value="bHLH_dom"/>
</dbReference>
<comment type="subcellular location">
    <subcellularLocation>
        <location evidence="1">Nucleus</location>
        <location evidence="1">Nucleolus</location>
    </subcellularLocation>
</comment>
<evidence type="ECO:0000256" key="1">
    <source>
        <dbReference type="ARBA" id="ARBA00004604"/>
    </source>
</evidence>
<feature type="compositionally biased region" description="Basic and acidic residues" evidence="8">
    <location>
        <begin position="199"/>
        <end position="235"/>
    </location>
</feature>
<keyword evidence="2" id="KW-0217">Developmental protein</keyword>
<feature type="region of interest" description="Disordered" evidence="8">
    <location>
        <begin position="58"/>
        <end position="78"/>
    </location>
</feature>
<evidence type="ECO:0000256" key="6">
    <source>
        <dbReference type="ARBA" id="ARBA00023242"/>
    </source>
</evidence>
<keyword evidence="3" id="KW-0805">Transcription regulation</keyword>
<name>A0ABS2XSJ1_POLSP</name>
<keyword evidence="6" id="KW-0539">Nucleus</keyword>
<evidence type="ECO:0000313" key="10">
    <source>
        <dbReference type="EMBL" id="MBN3276874.1"/>
    </source>
</evidence>
<evidence type="ECO:0000256" key="5">
    <source>
        <dbReference type="ARBA" id="ARBA00023163"/>
    </source>
</evidence>
<evidence type="ECO:0000256" key="3">
    <source>
        <dbReference type="ARBA" id="ARBA00023015"/>
    </source>
</evidence>
<evidence type="ECO:0000256" key="2">
    <source>
        <dbReference type="ARBA" id="ARBA00022473"/>
    </source>
</evidence>
<evidence type="ECO:0000256" key="4">
    <source>
        <dbReference type="ARBA" id="ARBA00023125"/>
    </source>
</evidence>
<evidence type="ECO:0000256" key="8">
    <source>
        <dbReference type="SAM" id="MobiDB-lite"/>
    </source>
</evidence>
<feature type="compositionally biased region" description="Basic and acidic residues" evidence="8">
    <location>
        <begin position="175"/>
        <end position="184"/>
    </location>
</feature>
<proteinExistence type="predicted"/>
<gene>
    <name evidence="10" type="primary">Hand1_0</name>
    <name evidence="10" type="ORF">GTO93_0005539</name>
</gene>
<sequence length="235" mass="26880">MHESFPFVQRCRQENPYFQSWVLNHAEVSPDFPIQPPYSAEFEVPGPAQDLSQLEALSGRLGKRRGAGPKKERRRTESINSAFAELRECIPNVPADTKLSKIKTLRLATSYIAYLMDVLAKDSHSEETEGFKAEIKKFDNRDTKRKREPLDKETPVSQPRFIPVCGERTPSGIAGERKEVERQDGLASAGLGSGTQPVTRERELQPTFHMDSDRIHQEKQALHRREYNRSYTCEH</sequence>
<comment type="caution">
    <text evidence="10">The sequence shown here is derived from an EMBL/GenBank/DDBJ whole genome shotgun (WGS) entry which is preliminary data.</text>
</comment>
<evidence type="ECO:0000313" key="11">
    <source>
        <dbReference type="Proteomes" id="UP001166093"/>
    </source>
</evidence>